<organism evidence="2 3">
    <name type="scientific">Solanum commersonii</name>
    <name type="common">Commerson's wild potato</name>
    <name type="synonym">Commerson's nightshade</name>
    <dbReference type="NCBI Taxonomy" id="4109"/>
    <lineage>
        <taxon>Eukaryota</taxon>
        <taxon>Viridiplantae</taxon>
        <taxon>Streptophyta</taxon>
        <taxon>Embryophyta</taxon>
        <taxon>Tracheophyta</taxon>
        <taxon>Spermatophyta</taxon>
        <taxon>Magnoliopsida</taxon>
        <taxon>eudicotyledons</taxon>
        <taxon>Gunneridae</taxon>
        <taxon>Pentapetalae</taxon>
        <taxon>asterids</taxon>
        <taxon>lamiids</taxon>
        <taxon>Solanales</taxon>
        <taxon>Solanaceae</taxon>
        <taxon>Solanoideae</taxon>
        <taxon>Solaneae</taxon>
        <taxon>Solanum</taxon>
    </lineage>
</organism>
<dbReference type="EMBL" id="JACXVP010000002">
    <property type="protein sequence ID" value="KAG5627582.1"/>
    <property type="molecule type" value="Genomic_DNA"/>
</dbReference>
<evidence type="ECO:0000313" key="2">
    <source>
        <dbReference type="EMBL" id="KAG5627582.1"/>
    </source>
</evidence>
<dbReference type="PANTHER" id="PTHR20208">
    <property type="entry name" value="STRUCTURE-SPECIFIC ENDONUCLEASE SUBUNIT SLX1"/>
    <property type="match status" value="1"/>
</dbReference>
<keyword evidence="1" id="KW-0472">Membrane</keyword>
<comment type="caution">
    <text evidence="2">The sequence shown here is derived from an EMBL/GenBank/DDBJ whole genome shotgun (WGS) entry which is preliminary data.</text>
</comment>
<evidence type="ECO:0000256" key="1">
    <source>
        <dbReference type="SAM" id="Phobius"/>
    </source>
</evidence>
<accession>A0A9J6ASP4</accession>
<keyword evidence="3" id="KW-1185">Reference proteome</keyword>
<dbReference type="InterPro" id="IPR050381">
    <property type="entry name" value="SLX1_endonuclease"/>
</dbReference>
<reference evidence="2 3" key="1">
    <citation type="submission" date="2020-09" db="EMBL/GenBank/DDBJ databases">
        <title>De no assembly of potato wild relative species, Solanum commersonii.</title>
        <authorList>
            <person name="Cho K."/>
        </authorList>
    </citation>
    <scope>NUCLEOTIDE SEQUENCE [LARGE SCALE GENOMIC DNA]</scope>
    <source>
        <strain evidence="2">LZ3.2</strain>
        <tissue evidence="2">Leaf</tissue>
    </source>
</reference>
<name>A0A9J6ASP4_SOLCO</name>
<dbReference type="PANTHER" id="PTHR20208:SF13">
    <property type="entry name" value="STRUCTURE-SPECIFIC ENDONUCLEASE SUBUNIT SLX1"/>
    <property type="match status" value="1"/>
</dbReference>
<sequence length="307" mass="34571">MSSLYVVGYLSLLACVRGYFYGESRLRISEMGKKGLKEHNGELKGGAKASRSGRPWICACLIRGFKGRSEANPIRDQLQFYGFVHSPGACTHLKDGSVDAVNTIPKTESRSDKNRFNSRDMSKLLVKIEARLDMIMHYKESVIDVSVFFKVCILVVRSIEPYSSQCCWQIPSTVGYVFKGLNTCAFESKWKQISRKLPRKRKSTTEEQEPEDNGSLALLQHRHAALDRVQSLIDCSDLNIDWQRAVEVNWCVDQRDLSMSLMKGEPLVRKIALIAKYAVFPGAMAAAVIYSPPTYASYYKPQSSSSK</sequence>
<feature type="transmembrane region" description="Helical" evidence="1">
    <location>
        <begin position="6"/>
        <end position="22"/>
    </location>
</feature>
<dbReference type="Proteomes" id="UP000824120">
    <property type="component" value="Chromosome 2"/>
</dbReference>
<dbReference type="AlphaFoldDB" id="A0A9J6ASP4"/>
<feature type="transmembrane region" description="Helical" evidence="1">
    <location>
        <begin position="271"/>
        <end position="290"/>
    </location>
</feature>
<keyword evidence="1" id="KW-1133">Transmembrane helix</keyword>
<protein>
    <submittedName>
        <fullName evidence="2">Uncharacterized protein</fullName>
    </submittedName>
</protein>
<proteinExistence type="predicted"/>
<dbReference type="OrthoDB" id="24645at2759"/>
<keyword evidence="1" id="KW-0812">Transmembrane</keyword>
<evidence type="ECO:0000313" key="3">
    <source>
        <dbReference type="Proteomes" id="UP000824120"/>
    </source>
</evidence>
<gene>
    <name evidence="2" type="ORF">H5410_012800</name>
</gene>